<evidence type="ECO:0008006" key="4">
    <source>
        <dbReference type="Google" id="ProtNLM"/>
    </source>
</evidence>
<protein>
    <recommendedName>
        <fullName evidence="4">Porin</fullName>
    </recommendedName>
</protein>
<dbReference type="Proteomes" id="UP000244441">
    <property type="component" value="Chromosome"/>
</dbReference>
<dbReference type="EMBL" id="CP026604">
    <property type="protein sequence ID" value="AWB66352.1"/>
    <property type="molecule type" value="Genomic_DNA"/>
</dbReference>
<reference evidence="2 3" key="1">
    <citation type="submission" date="2018-01" db="EMBL/GenBank/DDBJ databases">
        <title>Genome sequence of a Cantenovulum-like bacteria.</title>
        <authorList>
            <person name="Tan W.R."/>
            <person name="Lau N.-S."/>
            <person name="Go F."/>
            <person name="Amirul A.-A.A."/>
        </authorList>
    </citation>
    <scope>NUCLEOTIDE SEQUENCE [LARGE SCALE GENOMIC DNA]</scope>
    <source>
        <strain evidence="2 3">CCB-QB4</strain>
    </source>
</reference>
<dbReference type="InterPro" id="IPR023614">
    <property type="entry name" value="Porin_dom_sf"/>
</dbReference>
<dbReference type="AlphaFoldDB" id="A0A2S0VQ93"/>
<dbReference type="OrthoDB" id="9807854at2"/>
<dbReference type="RefSeq" id="WP_108602416.1">
    <property type="nucleotide sequence ID" value="NZ_CP026604.1"/>
</dbReference>
<dbReference type="InterPro" id="IPR010870">
    <property type="entry name" value="Porin_O/P"/>
</dbReference>
<proteinExistence type="predicted"/>
<feature type="signal peptide" evidence="1">
    <location>
        <begin position="1"/>
        <end position="22"/>
    </location>
</feature>
<dbReference type="SUPFAM" id="SSF56935">
    <property type="entry name" value="Porins"/>
    <property type="match status" value="1"/>
</dbReference>
<evidence type="ECO:0000313" key="2">
    <source>
        <dbReference type="EMBL" id="AWB66352.1"/>
    </source>
</evidence>
<feature type="chain" id="PRO_5015527463" description="Porin" evidence="1">
    <location>
        <begin position="23"/>
        <end position="304"/>
    </location>
</feature>
<accession>A0A2S0VQ93</accession>
<evidence type="ECO:0000256" key="1">
    <source>
        <dbReference type="SAM" id="SignalP"/>
    </source>
</evidence>
<keyword evidence="1" id="KW-0732">Signal</keyword>
<dbReference type="Pfam" id="PF07396">
    <property type="entry name" value="Porin_O_P"/>
    <property type="match status" value="2"/>
</dbReference>
<evidence type="ECO:0000313" key="3">
    <source>
        <dbReference type="Proteomes" id="UP000244441"/>
    </source>
</evidence>
<sequence>MNLSINVFLLVCFTLCSSHSFAADWFNVKGRVQIDHDSTQLNGKKVINETNYRRVWLSVYGDKNDWGYLARFDLRAETFDADGIVDLVATYSGFDNGSQLILGRQKTHFGLNWASGNTSLSFTERGGVANYHKYGRMEGVTYQAKLGDKINYWLGFYDKNDFKGNAAIGRITYSYFVEPSHYYHLGSGLGLTGEKDLANIEFAYGYSALHLQSEYFVASYEDDTQTDTNGWYVEAGYFLDGQTSRPYREGKFRRVKTNAAFGVLQVTMRAEQGDGNFNHVNIGKSVDASVYTLGLNWYIPSSVL</sequence>
<name>A0A2S0VQ93_9ALTE</name>
<dbReference type="KEGG" id="cate:C2869_07855"/>
<gene>
    <name evidence="2" type="ORF">C2869_07855</name>
</gene>
<dbReference type="Gene3D" id="2.40.160.10">
    <property type="entry name" value="Porin"/>
    <property type="match status" value="1"/>
</dbReference>
<keyword evidence="3" id="KW-1185">Reference proteome</keyword>
<organism evidence="2 3">
    <name type="scientific">Saccharobesus litoralis</name>
    <dbReference type="NCBI Taxonomy" id="2172099"/>
    <lineage>
        <taxon>Bacteria</taxon>
        <taxon>Pseudomonadati</taxon>
        <taxon>Pseudomonadota</taxon>
        <taxon>Gammaproteobacteria</taxon>
        <taxon>Alteromonadales</taxon>
        <taxon>Alteromonadaceae</taxon>
        <taxon>Saccharobesus</taxon>
    </lineage>
</organism>